<evidence type="ECO:0000313" key="2">
    <source>
        <dbReference type="Proteomes" id="UP000261520"/>
    </source>
</evidence>
<proteinExistence type="predicted"/>
<protein>
    <submittedName>
        <fullName evidence="1">Uncharacterized protein</fullName>
    </submittedName>
</protein>
<organism evidence="1 2">
    <name type="scientific">Periophthalmus magnuspinnatus</name>
    <dbReference type="NCBI Taxonomy" id="409849"/>
    <lineage>
        <taxon>Eukaryota</taxon>
        <taxon>Metazoa</taxon>
        <taxon>Chordata</taxon>
        <taxon>Craniata</taxon>
        <taxon>Vertebrata</taxon>
        <taxon>Euteleostomi</taxon>
        <taxon>Actinopterygii</taxon>
        <taxon>Neopterygii</taxon>
        <taxon>Teleostei</taxon>
        <taxon>Neoteleostei</taxon>
        <taxon>Acanthomorphata</taxon>
        <taxon>Gobiaria</taxon>
        <taxon>Gobiiformes</taxon>
        <taxon>Gobioidei</taxon>
        <taxon>Gobiidae</taxon>
        <taxon>Oxudercinae</taxon>
        <taxon>Periophthalmus</taxon>
    </lineage>
</organism>
<accession>A0A3B4AY90</accession>
<dbReference type="Proteomes" id="UP000261520">
    <property type="component" value="Unplaced"/>
</dbReference>
<sequence length="66" mass="7152">MGNPRVYFDITVDGSNAGRIVMECSALAPCLNEHTDATKAICIGKGYNKTFTLKLTVCIGLRLWCG</sequence>
<reference evidence="1" key="2">
    <citation type="submission" date="2025-09" db="UniProtKB">
        <authorList>
            <consortium name="Ensembl"/>
        </authorList>
    </citation>
    <scope>IDENTIFICATION</scope>
</reference>
<evidence type="ECO:0000313" key="1">
    <source>
        <dbReference type="Ensembl" id="ENSPMGP00000021494.1"/>
    </source>
</evidence>
<keyword evidence="2" id="KW-1185">Reference proteome</keyword>
<reference evidence="1" key="1">
    <citation type="submission" date="2025-08" db="UniProtKB">
        <authorList>
            <consortium name="Ensembl"/>
        </authorList>
    </citation>
    <scope>IDENTIFICATION</scope>
</reference>
<name>A0A3B4AY90_9GOBI</name>
<dbReference type="Ensembl" id="ENSPMGT00000022897.1">
    <property type="protein sequence ID" value="ENSPMGP00000021494.1"/>
    <property type="gene ID" value="ENSPMGG00000017410.1"/>
</dbReference>
<dbReference type="AlphaFoldDB" id="A0A3B4AY90"/>